<organism evidence="2 3">
    <name type="scientific">Mycena alexandri</name>
    <dbReference type="NCBI Taxonomy" id="1745969"/>
    <lineage>
        <taxon>Eukaryota</taxon>
        <taxon>Fungi</taxon>
        <taxon>Dikarya</taxon>
        <taxon>Basidiomycota</taxon>
        <taxon>Agaricomycotina</taxon>
        <taxon>Agaricomycetes</taxon>
        <taxon>Agaricomycetidae</taxon>
        <taxon>Agaricales</taxon>
        <taxon>Marasmiineae</taxon>
        <taxon>Mycenaceae</taxon>
        <taxon>Mycena</taxon>
    </lineage>
</organism>
<evidence type="ECO:0000313" key="2">
    <source>
        <dbReference type="EMBL" id="KAJ7038767.1"/>
    </source>
</evidence>
<evidence type="ECO:0000313" key="3">
    <source>
        <dbReference type="Proteomes" id="UP001218188"/>
    </source>
</evidence>
<name>A0AAD6X6U2_9AGAR</name>
<feature type="region of interest" description="Disordered" evidence="1">
    <location>
        <begin position="14"/>
        <end position="87"/>
    </location>
</feature>
<proteinExistence type="predicted"/>
<comment type="caution">
    <text evidence="2">The sequence shown here is derived from an EMBL/GenBank/DDBJ whole genome shotgun (WGS) entry which is preliminary data.</text>
</comment>
<protein>
    <submittedName>
        <fullName evidence="2">Uncharacterized protein</fullName>
    </submittedName>
</protein>
<reference evidence="2" key="1">
    <citation type="submission" date="2023-03" db="EMBL/GenBank/DDBJ databases">
        <title>Massive genome expansion in bonnet fungi (Mycena s.s.) driven by repeated elements and novel gene families across ecological guilds.</title>
        <authorList>
            <consortium name="Lawrence Berkeley National Laboratory"/>
            <person name="Harder C.B."/>
            <person name="Miyauchi S."/>
            <person name="Viragh M."/>
            <person name="Kuo A."/>
            <person name="Thoen E."/>
            <person name="Andreopoulos B."/>
            <person name="Lu D."/>
            <person name="Skrede I."/>
            <person name="Drula E."/>
            <person name="Henrissat B."/>
            <person name="Morin E."/>
            <person name="Kohler A."/>
            <person name="Barry K."/>
            <person name="LaButti K."/>
            <person name="Morin E."/>
            <person name="Salamov A."/>
            <person name="Lipzen A."/>
            <person name="Mereny Z."/>
            <person name="Hegedus B."/>
            <person name="Baldrian P."/>
            <person name="Stursova M."/>
            <person name="Weitz H."/>
            <person name="Taylor A."/>
            <person name="Grigoriev I.V."/>
            <person name="Nagy L.G."/>
            <person name="Martin F."/>
            <person name="Kauserud H."/>
        </authorList>
    </citation>
    <scope>NUCLEOTIDE SEQUENCE</scope>
    <source>
        <strain evidence="2">CBHHK200</strain>
    </source>
</reference>
<evidence type="ECO:0000256" key="1">
    <source>
        <dbReference type="SAM" id="MobiDB-lite"/>
    </source>
</evidence>
<dbReference type="AlphaFoldDB" id="A0AAD6X6U2"/>
<dbReference type="EMBL" id="JARJCM010000030">
    <property type="protein sequence ID" value="KAJ7038767.1"/>
    <property type="molecule type" value="Genomic_DNA"/>
</dbReference>
<sequence length="425" mass="47465">MSLMKQKLEASPFWRGGARLPSSLRCPPGGHSTWGTRARRGRGTGQQRGSRRRRWSRTRRRQGRGVVEELADEEEHPAVEQEQQGGVQVAGGGKAWERRDCNPFQFQARLNANLRLGGHLHAVWPLHLDPPPPHTVCNYTVKARLRMVRSHTAFEVLNPHIFDMNPTTVQEGPVADGPRSHVLDPAICLSGAPFRLGSAPWMDWFGPFPSQDDYSTRDVSSRPALNMKWDTRLNRIRAIGIITTHSQPSDYSTEKYCSPVNRVLGTVWIQPALKRRPGSGWSAPTLQSITSGGVLDEPQEARLRMVRARTTVGNSLNIFSGHPFDSGPGLKCSVRDFFFLNERAGSGWSAPTPNQPPLRCVQWGTRSTWINIMEVVSDINPTVQVLDYPKKARLRIVRTHTTYICAIFDVFSGHPFDSGPGLTTS</sequence>
<feature type="compositionally biased region" description="Basic residues" evidence="1">
    <location>
        <begin position="49"/>
        <end position="63"/>
    </location>
</feature>
<accession>A0AAD6X6U2</accession>
<gene>
    <name evidence="2" type="ORF">C8F04DRAFT_1179440</name>
</gene>
<dbReference type="Proteomes" id="UP001218188">
    <property type="component" value="Unassembled WGS sequence"/>
</dbReference>
<keyword evidence="3" id="KW-1185">Reference proteome</keyword>